<dbReference type="InterPro" id="IPR043472">
    <property type="entry name" value="Macro_dom-like"/>
</dbReference>
<evidence type="ECO:0000313" key="2">
    <source>
        <dbReference type="Proteomes" id="UP001529421"/>
    </source>
</evidence>
<dbReference type="Gene3D" id="3.40.220.10">
    <property type="entry name" value="Leucine Aminopeptidase, subunit E, domain 1"/>
    <property type="match status" value="1"/>
</dbReference>
<organism evidence="1 2">
    <name type="scientific">Enorma phocaeensis</name>
    <dbReference type="NCBI Taxonomy" id="1871019"/>
    <lineage>
        <taxon>Bacteria</taxon>
        <taxon>Bacillati</taxon>
        <taxon>Actinomycetota</taxon>
        <taxon>Coriobacteriia</taxon>
        <taxon>Coriobacteriales</taxon>
        <taxon>Coriobacteriaceae</taxon>
        <taxon>Enorma</taxon>
    </lineage>
</organism>
<keyword evidence="2" id="KW-1185">Reference proteome</keyword>
<reference evidence="2" key="1">
    <citation type="submission" date="2023-06" db="EMBL/GenBank/DDBJ databases">
        <title>Identification and characterization of horizontal gene transfer across gut microbiota members of farm animals based on homology search.</title>
        <authorList>
            <person name="Zeman M."/>
            <person name="Kubasova T."/>
            <person name="Jahodarova E."/>
            <person name="Nykrynova M."/>
            <person name="Rychlik I."/>
        </authorList>
    </citation>
    <scope>NUCLEOTIDE SEQUENCE [LARGE SCALE GENOMIC DNA]</scope>
    <source>
        <strain evidence="2">154_Feed</strain>
    </source>
</reference>
<accession>A0ABT7VAG6</accession>
<evidence type="ECO:0000313" key="1">
    <source>
        <dbReference type="EMBL" id="MDM8275497.1"/>
    </source>
</evidence>
<dbReference type="Proteomes" id="UP001529421">
    <property type="component" value="Unassembled WGS sequence"/>
</dbReference>
<sequence>MDEARIAVGTVRDWLDAHPEAGVRVIFNVFLGEDECIYRRLLGQPGRRGYAMR</sequence>
<proteinExistence type="predicted"/>
<name>A0ABT7VAG6_9ACTN</name>
<comment type="caution">
    <text evidence="1">The sequence shown here is derived from an EMBL/GenBank/DDBJ whole genome shotgun (WGS) entry which is preliminary data.</text>
</comment>
<protein>
    <submittedName>
        <fullName evidence="1">Uncharacterized protein</fullName>
    </submittedName>
</protein>
<dbReference type="RefSeq" id="WP_289545582.1">
    <property type="nucleotide sequence ID" value="NZ_JAUDDZ010000012.1"/>
</dbReference>
<dbReference type="EMBL" id="JAUDDZ010000012">
    <property type="protein sequence ID" value="MDM8275497.1"/>
    <property type="molecule type" value="Genomic_DNA"/>
</dbReference>
<gene>
    <name evidence="1" type="ORF">QUW28_08355</name>
</gene>